<protein>
    <submittedName>
        <fullName evidence="1">Uncharacterized protein</fullName>
    </submittedName>
</protein>
<evidence type="ECO:0000313" key="1">
    <source>
        <dbReference type="EMBL" id="KAJ8680556.1"/>
    </source>
</evidence>
<gene>
    <name evidence="1" type="ORF">QAD02_016343</name>
</gene>
<organism evidence="1 2">
    <name type="scientific">Eretmocerus hayati</name>
    <dbReference type="NCBI Taxonomy" id="131215"/>
    <lineage>
        <taxon>Eukaryota</taxon>
        <taxon>Metazoa</taxon>
        <taxon>Ecdysozoa</taxon>
        <taxon>Arthropoda</taxon>
        <taxon>Hexapoda</taxon>
        <taxon>Insecta</taxon>
        <taxon>Pterygota</taxon>
        <taxon>Neoptera</taxon>
        <taxon>Endopterygota</taxon>
        <taxon>Hymenoptera</taxon>
        <taxon>Apocrita</taxon>
        <taxon>Proctotrupomorpha</taxon>
        <taxon>Chalcidoidea</taxon>
        <taxon>Aphelinidae</taxon>
        <taxon>Aphelininae</taxon>
        <taxon>Eretmocerus</taxon>
    </lineage>
</organism>
<evidence type="ECO:0000313" key="2">
    <source>
        <dbReference type="Proteomes" id="UP001239111"/>
    </source>
</evidence>
<comment type="caution">
    <text evidence="1">The sequence shown here is derived from an EMBL/GenBank/DDBJ whole genome shotgun (WGS) entry which is preliminary data.</text>
</comment>
<name>A0ACC2PAR7_9HYME</name>
<keyword evidence="2" id="KW-1185">Reference proteome</keyword>
<dbReference type="Proteomes" id="UP001239111">
    <property type="component" value="Chromosome 2"/>
</dbReference>
<dbReference type="EMBL" id="CM056742">
    <property type="protein sequence ID" value="KAJ8680556.1"/>
    <property type="molecule type" value="Genomic_DNA"/>
</dbReference>
<accession>A0ACC2PAR7</accession>
<proteinExistence type="predicted"/>
<reference evidence="1" key="1">
    <citation type="submission" date="2023-04" db="EMBL/GenBank/DDBJ databases">
        <title>A chromosome-level genome assembly of the parasitoid wasp Eretmocerus hayati.</title>
        <authorList>
            <person name="Zhong Y."/>
            <person name="Liu S."/>
            <person name="Liu Y."/>
        </authorList>
    </citation>
    <scope>NUCLEOTIDE SEQUENCE</scope>
    <source>
        <strain evidence="1">ZJU_SS_LIU_2023</strain>
    </source>
</reference>
<sequence>MELSLGKCESFQYVAKNKTWYVKDTNIEVDGTKIQHCSVGGSFRYLGAKVCPWGGLGHVHKTEEIDEVLVRLKKLPLKPLQKIQLPKTNILTRYTYGLIVSPPSNLALQEVDNTIRKRVKEMLHLPQSISTHFLHT</sequence>